<dbReference type="PANTHER" id="PTHR31896:SF64">
    <property type="entry name" value="TRICHOTHECENE 3-O-ACETYLTRANSFERASE"/>
    <property type="match status" value="1"/>
</dbReference>
<name>A0A1D8NHD4_YARLL</name>
<feature type="domain" description="Trichothecene 3-O-acetyltransferase-like N-terminal" evidence="2">
    <location>
        <begin position="42"/>
        <end position="189"/>
    </location>
</feature>
<dbReference type="EMBL" id="CP017557">
    <property type="protein sequence ID" value="AOW05037.1"/>
    <property type="molecule type" value="Genomic_DNA"/>
</dbReference>
<evidence type="ECO:0000313" key="3">
    <source>
        <dbReference type="EMBL" id="AOW05037.1"/>
    </source>
</evidence>
<dbReference type="GO" id="GO:0016740">
    <property type="term" value="F:transferase activity"/>
    <property type="evidence" value="ECO:0007669"/>
    <property type="project" value="UniProtKB-KW"/>
</dbReference>
<dbReference type="PANTHER" id="PTHR31896">
    <property type="entry name" value="FAMILY REGULATORY PROTEIN, PUTATIVE (AFU_ORTHOLOGUE AFUA_3G14730)-RELATED"/>
    <property type="match status" value="1"/>
</dbReference>
<dbReference type="InterPro" id="IPR051283">
    <property type="entry name" value="Sec_Metabolite_Acyltrans"/>
</dbReference>
<reference evidence="3 4" key="1">
    <citation type="journal article" date="2016" name="PLoS ONE">
        <title>Sequence Assembly of Yarrowia lipolytica Strain W29/CLIB89 Shows Transposable Element Diversity.</title>
        <authorList>
            <person name="Magnan C."/>
            <person name="Yu J."/>
            <person name="Chang I."/>
            <person name="Jahn E."/>
            <person name="Kanomata Y."/>
            <person name="Wu J."/>
            <person name="Zeller M."/>
            <person name="Oakes M."/>
            <person name="Baldi P."/>
            <person name="Sandmeyer S."/>
        </authorList>
    </citation>
    <scope>NUCLEOTIDE SEQUENCE [LARGE SCALE GENOMIC DNA]</scope>
    <source>
        <strain evidence="4">CLIB89(W29)</strain>
    </source>
</reference>
<dbReference type="VEuPathDB" id="FungiDB:YALI1_E07578g"/>
<dbReference type="RefSeq" id="XP_068139019.1">
    <property type="nucleotide sequence ID" value="XM_068282918.1"/>
</dbReference>
<accession>A0A1D8NHD4</accession>
<dbReference type="Gene3D" id="3.30.559.10">
    <property type="entry name" value="Chloramphenicol acetyltransferase-like domain"/>
    <property type="match status" value="2"/>
</dbReference>
<keyword evidence="1" id="KW-0808">Transferase</keyword>
<evidence type="ECO:0000313" key="4">
    <source>
        <dbReference type="Proteomes" id="UP000182444"/>
    </source>
</evidence>
<dbReference type="eggNOG" id="ENOG502SHVS">
    <property type="taxonomic scope" value="Eukaryota"/>
</dbReference>
<dbReference type="Proteomes" id="UP000182444">
    <property type="component" value="Chromosome 1E"/>
</dbReference>
<protein>
    <recommendedName>
        <fullName evidence="2">Trichothecene 3-O-acetyltransferase-like N-terminal domain-containing protein</fullName>
    </recommendedName>
</protein>
<dbReference type="OMA" id="AFIWQSV"/>
<evidence type="ECO:0000259" key="2">
    <source>
        <dbReference type="Pfam" id="PF22664"/>
    </source>
</evidence>
<proteinExistence type="predicted"/>
<gene>
    <name evidence="3" type="ORF">YALI1_E07578g</name>
</gene>
<sequence length="469" mass="52510">MMGRISRFSTDREGFLCSISQPSIFNMPDTVLEIFGQPPLNIYTQICLCYSMDKARRSEIVHILQSGLVRLTESFPWIAGQVVRDDTSGLFKITTLGKTPRLVVKDVTDTALPMEQLKNVQFPFRMMHETDLAPRSTIPGLFSESEHNPVFLLQATYIDGGLLLTFLGHHQAIDGTGLAQIVSLLSKACNGEPFTEEEKIMGNMERDNIVPLFSEIERLRYGDLYEKLKHQIVPKYTPTTSENPPSCSWRYFIFSGDSLSKLKQLASQNLTTGIPFVSTDDSLTAFVWQAVSRARLQRLEKNTKTTIGRAINVRPCLGIRNTYPGMITNMAYSNNTLSELVDAPLGHVASNLRSKLDSEELKQNTRALATLINDNLGTPITSPTATMDMSSDIALSSWAQQNFYALDFGLGLGLPESVRRPEFTPVESLMYFLPKTKKGDVALAICLREEDMEALRKDGEMMKYATFIE</sequence>
<evidence type="ECO:0000256" key="1">
    <source>
        <dbReference type="ARBA" id="ARBA00022679"/>
    </source>
</evidence>
<dbReference type="AlphaFoldDB" id="A0A1D8NHD4"/>
<dbReference type="InterPro" id="IPR054710">
    <property type="entry name" value="Tri101-like_N"/>
</dbReference>
<dbReference type="InterPro" id="IPR023213">
    <property type="entry name" value="CAT-like_dom_sf"/>
</dbReference>
<organism evidence="3 4">
    <name type="scientific">Yarrowia lipolytica</name>
    <name type="common">Candida lipolytica</name>
    <dbReference type="NCBI Taxonomy" id="4952"/>
    <lineage>
        <taxon>Eukaryota</taxon>
        <taxon>Fungi</taxon>
        <taxon>Dikarya</taxon>
        <taxon>Ascomycota</taxon>
        <taxon>Saccharomycotina</taxon>
        <taxon>Dipodascomycetes</taxon>
        <taxon>Dipodascales</taxon>
        <taxon>Dipodascales incertae sedis</taxon>
        <taxon>Yarrowia</taxon>
    </lineage>
</organism>
<dbReference type="VEuPathDB" id="FungiDB:YALI0_E06391g"/>
<dbReference type="Pfam" id="PF22664">
    <property type="entry name" value="TRI-like_N"/>
    <property type="match status" value="1"/>
</dbReference>
<dbReference type="GeneID" id="94583530"/>